<evidence type="ECO:0000313" key="3">
    <source>
        <dbReference type="Proteomes" id="UP000774326"/>
    </source>
</evidence>
<proteinExistence type="predicted"/>
<feature type="compositionally biased region" description="Polar residues" evidence="1">
    <location>
        <begin position="1"/>
        <end position="18"/>
    </location>
</feature>
<reference evidence="2" key="2">
    <citation type="submission" date="2021-01" db="EMBL/GenBank/DDBJ databases">
        <authorList>
            <person name="Schikora-Tamarit M.A."/>
        </authorList>
    </citation>
    <scope>NUCLEOTIDE SEQUENCE</scope>
    <source>
        <strain evidence="2">CBS2887</strain>
    </source>
</reference>
<organism evidence="2 3">
    <name type="scientific">Wickerhamomyces pijperi</name>
    <name type="common">Yeast</name>
    <name type="synonym">Pichia pijperi</name>
    <dbReference type="NCBI Taxonomy" id="599730"/>
    <lineage>
        <taxon>Eukaryota</taxon>
        <taxon>Fungi</taxon>
        <taxon>Dikarya</taxon>
        <taxon>Ascomycota</taxon>
        <taxon>Saccharomycotina</taxon>
        <taxon>Saccharomycetes</taxon>
        <taxon>Phaffomycetales</taxon>
        <taxon>Wickerhamomycetaceae</taxon>
        <taxon>Wickerhamomyces</taxon>
    </lineage>
</organism>
<evidence type="ECO:0000313" key="2">
    <source>
        <dbReference type="EMBL" id="KAH3674279.1"/>
    </source>
</evidence>
<accession>A0A9P8PN63</accession>
<dbReference type="Proteomes" id="UP000774326">
    <property type="component" value="Unassembled WGS sequence"/>
</dbReference>
<evidence type="ECO:0000256" key="1">
    <source>
        <dbReference type="SAM" id="MobiDB-lite"/>
    </source>
</evidence>
<reference evidence="2" key="1">
    <citation type="journal article" date="2021" name="Open Biol.">
        <title>Shared evolutionary footprints suggest mitochondrial oxidative damage underlies multiple complex I losses in fungi.</title>
        <authorList>
            <person name="Schikora-Tamarit M.A."/>
            <person name="Marcet-Houben M."/>
            <person name="Nosek J."/>
            <person name="Gabaldon T."/>
        </authorList>
    </citation>
    <scope>NUCLEOTIDE SEQUENCE</scope>
    <source>
        <strain evidence="2">CBS2887</strain>
    </source>
</reference>
<protein>
    <submittedName>
        <fullName evidence="2">Uncharacterized protein</fullName>
    </submittedName>
</protein>
<feature type="region of interest" description="Disordered" evidence="1">
    <location>
        <begin position="1"/>
        <end position="55"/>
    </location>
</feature>
<comment type="caution">
    <text evidence="2">The sequence shown here is derived from an EMBL/GenBank/DDBJ whole genome shotgun (WGS) entry which is preliminary data.</text>
</comment>
<feature type="non-terminal residue" evidence="2">
    <location>
        <position position="1"/>
    </location>
</feature>
<name>A0A9P8PN63_WICPI</name>
<dbReference type="AlphaFoldDB" id="A0A9P8PN63"/>
<sequence length="97" mass="10641">KKPKPQQSDQIYNSPDLETTNKDLVAPELEPKDSIFLTMSRPSTTSPKTTCLPSNHGHGTVVMKNWEPLVFGPALAMDNKPGLVCLLEKFSSANFSP</sequence>
<feature type="compositionally biased region" description="Polar residues" evidence="1">
    <location>
        <begin position="40"/>
        <end position="53"/>
    </location>
</feature>
<gene>
    <name evidence="2" type="ORF">WICPIJ_009622</name>
</gene>
<dbReference type="EMBL" id="JAEUBG010005542">
    <property type="protein sequence ID" value="KAH3674279.1"/>
    <property type="molecule type" value="Genomic_DNA"/>
</dbReference>
<keyword evidence="3" id="KW-1185">Reference proteome</keyword>
<dbReference type="OrthoDB" id="10263589at2759"/>